<evidence type="ECO:0000256" key="5">
    <source>
        <dbReference type="ARBA" id="ARBA00023136"/>
    </source>
</evidence>
<keyword evidence="5 6" id="KW-0472">Membrane</keyword>
<dbReference type="PANTHER" id="PTHR43124">
    <property type="entry name" value="PURINE EFFLUX PUMP PBUE"/>
    <property type="match status" value="1"/>
</dbReference>
<feature type="transmembrane region" description="Helical" evidence="6">
    <location>
        <begin position="290"/>
        <end position="309"/>
    </location>
</feature>
<comment type="subcellular location">
    <subcellularLocation>
        <location evidence="1">Cell membrane</location>
        <topology evidence="1">Multi-pass membrane protein</topology>
    </subcellularLocation>
</comment>
<sequence>MTSSKARTGLFDQKMMFKLATLCLGGGNIYMLVYMRGMFYDQIVEGMGLTNTQFGDMMGLYGLTTMVLYLVGGIVADKLSARKVLVASYILTGVCGFIYSTLPSYEVGMGLHFVWGVAHTLIFWASYIKLTRSLGDSEVQGRLFGFLEGGRALSITMVSAIAGLLFSVFDSPEAGLQAVILTYSVTNIIAAVLTWFQFEDTAPTKDNRDLIKNLGVVVRMPQAWIIGFMVMAIMATNGGQHYTTPYMKNILGISGGLVIMLGFMRSYAIKPIFAPLLGIITDKVNSPSRVLSWAFGLLCIVWVGILTIGAGNHTVFIALLVFLGISVAALRGVYFATIEECKVPMEYTGAFIGFICTIGMAPDAFLSPLIGRILDANPGAKGFEMAFMIILGFSVLGLVMSTALRMYNGKKVKQLEAAEASA</sequence>
<dbReference type="GO" id="GO:0005886">
    <property type="term" value="C:plasma membrane"/>
    <property type="evidence" value="ECO:0007669"/>
    <property type="project" value="UniProtKB-SubCell"/>
</dbReference>
<evidence type="ECO:0000313" key="8">
    <source>
        <dbReference type="EMBL" id="PVZ70644.1"/>
    </source>
</evidence>
<feature type="transmembrane region" description="Helical" evidence="6">
    <location>
        <begin position="250"/>
        <end position="269"/>
    </location>
</feature>
<feature type="transmembrane region" description="Helical" evidence="6">
    <location>
        <begin position="108"/>
        <end position="128"/>
    </location>
</feature>
<feature type="transmembrane region" description="Helical" evidence="6">
    <location>
        <begin position="84"/>
        <end position="102"/>
    </location>
</feature>
<dbReference type="EMBL" id="QDDL01000002">
    <property type="protein sequence ID" value="PVZ70644.1"/>
    <property type="molecule type" value="Genomic_DNA"/>
</dbReference>
<keyword evidence="3 6" id="KW-0812">Transmembrane</keyword>
<protein>
    <recommendedName>
        <fullName evidence="7">Major facilitator superfamily (MFS) profile domain-containing protein</fullName>
    </recommendedName>
</protein>
<dbReference type="SUPFAM" id="SSF103473">
    <property type="entry name" value="MFS general substrate transporter"/>
    <property type="match status" value="1"/>
</dbReference>
<evidence type="ECO:0000256" key="1">
    <source>
        <dbReference type="ARBA" id="ARBA00004651"/>
    </source>
</evidence>
<evidence type="ECO:0000256" key="4">
    <source>
        <dbReference type="ARBA" id="ARBA00022989"/>
    </source>
</evidence>
<keyword evidence="9" id="KW-1185">Reference proteome</keyword>
<dbReference type="PROSITE" id="PS50850">
    <property type="entry name" value="MFS"/>
    <property type="match status" value="1"/>
</dbReference>
<evidence type="ECO:0000313" key="9">
    <source>
        <dbReference type="Proteomes" id="UP000244906"/>
    </source>
</evidence>
<gene>
    <name evidence="8" type="ORF">DC094_08690</name>
</gene>
<dbReference type="InterPro" id="IPR050189">
    <property type="entry name" value="MFS_Efflux_Transporters"/>
</dbReference>
<dbReference type="Pfam" id="PF07690">
    <property type="entry name" value="MFS_1"/>
    <property type="match status" value="1"/>
</dbReference>
<organism evidence="8 9">
    <name type="scientific">Pelagibaculum spongiae</name>
    <dbReference type="NCBI Taxonomy" id="2080658"/>
    <lineage>
        <taxon>Bacteria</taxon>
        <taxon>Pseudomonadati</taxon>
        <taxon>Pseudomonadota</taxon>
        <taxon>Gammaproteobacteria</taxon>
        <taxon>Oceanospirillales</taxon>
        <taxon>Pelagibaculum</taxon>
    </lineage>
</organism>
<comment type="caution">
    <text evidence="8">The sequence shown here is derived from an EMBL/GenBank/DDBJ whole genome shotgun (WGS) entry which is preliminary data.</text>
</comment>
<feature type="domain" description="Major facilitator superfamily (MFS) profile" evidence="7">
    <location>
        <begin position="14"/>
        <end position="409"/>
    </location>
</feature>
<dbReference type="InterPro" id="IPR011701">
    <property type="entry name" value="MFS"/>
</dbReference>
<dbReference type="GO" id="GO:0022857">
    <property type="term" value="F:transmembrane transporter activity"/>
    <property type="evidence" value="ECO:0007669"/>
    <property type="project" value="InterPro"/>
</dbReference>
<dbReference type="Proteomes" id="UP000244906">
    <property type="component" value="Unassembled WGS sequence"/>
</dbReference>
<dbReference type="AlphaFoldDB" id="A0A2V1H0B8"/>
<evidence type="ECO:0000256" key="2">
    <source>
        <dbReference type="ARBA" id="ARBA00022475"/>
    </source>
</evidence>
<dbReference type="InterPro" id="IPR036259">
    <property type="entry name" value="MFS_trans_sf"/>
</dbReference>
<feature type="transmembrane region" description="Helical" evidence="6">
    <location>
        <begin position="385"/>
        <end position="404"/>
    </location>
</feature>
<feature type="transmembrane region" description="Helical" evidence="6">
    <location>
        <begin position="216"/>
        <end position="238"/>
    </location>
</feature>
<feature type="transmembrane region" description="Helical" evidence="6">
    <location>
        <begin position="20"/>
        <end position="39"/>
    </location>
</feature>
<evidence type="ECO:0000256" key="6">
    <source>
        <dbReference type="SAM" id="Phobius"/>
    </source>
</evidence>
<feature type="transmembrane region" description="Helical" evidence="6">
    <location>
        <begin position="59"/>
        <end position="77"/>
    </location>
</feature>
<evidence type="ECO:0000259" key="7">
    <source>
        <dbReference type="PROSITE" id="PS50850"/>
    </source>
</evidence>
<dbReference type="PANTHER" id="PTHR43124:SF3">
    <property type="entry name" value="CHLORAMPHENICOL EFFLUX PUMP RV0191"/>
    <property type="match status" value="1"/>
</dbReference>
<accession>A0A2V1H0B8</accession>
<feature type="transmembrane region" description="Helical" evidence="6">
    <location>
        <begin position="315"/>
        <end position="335"/>
    </location>
</feature>
<reference evidence="8 9" key="1">
    <citation type="submission" date="2018-04" db="EMBL/GenBank/DDBJ databases">
        <title>Thalassorhabdus spongiae gen. nov., sp. nov., isolated from a marine sponge in South-West Iceland.</title>
        <authorList>
            <person name="Knobloch S."/>
            <person name="Daussin A."/>
            <person name="Johannsson R."/>
            <person name="Marteinsson V.T."/>
        </authorList>
    </citation>
    <scope>NUCLEOTIDE SEQUENCE [LARGE SCALE GENOMIC DNA]</scope>
    <source>
        <strain evidence="8 9">Hp12</strain>
    </source>
</reference>
<dbReference type="OrthoDB" id="9773404at2"/>
<evidence type="ECO:0000256" key="3">
    <source>
        <dbReference type="ARBA" id="ARBA00022692"/>
    </source>
</evidence>
<dbReference type="CDD" id="cd06174">
    <property type="entry name" value="MFS"/>
    <property type="match status" value="1"/>
</dbReference>
<proteinExistence type="predicted"/>
<feature type="transmembrane region" description="Helical" evidence="6">
    <location>
        <begin position="175"/>
        <end position="196"/>
    </location>
</feature>
<feature type="transmembrane region" description="Helical" evidence="6">
    <location>
        <begin position="149"/>
        <end position="169"/>
    </location>
</feature>
<keyword evidence="4 6" id="KW-1133">Transmembrane helix</keyword>
<feature type="transmembrane region" description="Helical" evidence="6">
    <location>
        <begin position="347"/>
        <end position="365"/>
    </location>
</feature>
<dbReference type="RefSeq" id="WP_116686714.1">
    <property type="nucleotide sequence ID" value="NZ_CAWNYD010000002.1"/>
</dbReference>
<dbReference type="Gene3D" id="1.20.1250.20">
    <property type="entry name" value="MFS general substrate transporter like domains"/>
    <property type="match status" value="2"/>
</dbReference>
<name>A0A2V1H0B8_9GAMM</name>
<dbReference type="InterPro" id="IPR020846">
    <property type="entry name" value="MFS_dom"/>
</dbReference>
<keyword evidence="2" id="KW-1003">Cell membrane</keyword>